<reference evidence="1" key="1">
    <citation type="submission" date="2014-11" db="EMBL/GenBank/DDBJ databases">
        <authorList>
            <person name="Amaro Gonzalez C."/>
        </authorList>
    </citation>
    <scope>NUCLEOTIDE SEQUENCE</scope>
</reference>
<accession>A0A0E9S4Q6</accession>
<organism evidence="1">
    <name type="scientific">Anguilla anguilla</name>
    <name type="common">European freshwater eel</name>
    <name type="synonym">Muraena anguilla</name>
    <dbReference type="NCBI Taxonomy" id="7936"/>
    <lineage>
        <taxon>Eukaryota</taxon>
        <taxon>Metazoa</taxon>
        <taxon>Chordata</taxon>
        <taxon>Craniata</taxon>
        <taxon>Vertebrata</taxon>
        <taxon>Euteleostomi</taxon>
        <taxon>Actinopterygii</taxon>
        <taxon>Neopterygii</taxon>
        <taxon>Teleostei</taxon>
        <taxon>Anguilliformes</taxon>
        <taxon>Anguillidae</taxon>
        <taxon>Anguilla</taxon>
    </lineage>
</organism>
<proteinExistence type="predicted"/>
<reference evidence="1" key="2">
    <citation type="journal article" date="2015" name="Fish Shellfish Immunol.">
        <title>Early steps in the European eel (Anguilla anguilla)-Vibrio vulnificus interaction in the gills: Role of the RtxA13 toxin.</title>
        <authorList>
            <person name="Callol A."/>
            <person name="Pajuelo D."/>
            <person name="Ebbesson L."/>
            <person name="Teles M."/>
            <person name="MacKenzie S."/>
            <person name="Amaro C."/>
        </authorList>
    </citation>
    <scope>NUCLEOTIDE SEQUENCE</scope>
</reference>
<protein>
    <submittedName>
        <fullName evidence="1">Uncharacterized protein</fullName>
    </submittedName>
</protein>
<evidence type="ECO:0000313" key="1">
    <source>
        <dbReference type="EMBL" id="JAH36231.1"/>
    </source>
</evidence>
<dbReference type="EMBL" id="GBXM01072346">
    <property type="protein sequence ID" value="JAH36231.1"/>
    <property type="molecule type" value="Transcribed_RNA"/>
</dbReference>
<name>A0A0E9S4Q6_ANGAN</name>
<sequence>MNSHQFCLGIHWL</sequence>